<evidence type="ECO:0000313" key="1">
    <source>
        <dbReference type="EMBL" id="KAG2217358.1"/>
    </source>
</evidence>
<gene>
    <name evidence="1" type="ORF">INT45_010290</name>
</gene>
<organism evidence="1 2">
    <name type="scientific">Circinella minor</name>
    <dbReference type="NCBI Taxonomy" id="1195481"/>
    <lineage>
        <taxon>Eukaryota</taxon>
        <taxon>Fungi</taxon>
        <taxon>Fungi incertae sedis</taxon>
        <taxon>Mucoromycota</taxon>
        <taxon>Mucoromycotina</taxon>
        <taxon>Mucoromycetes</taxon>
        <taxon>Mucorales</taxon>
        <taxon>Lichtheimiaceae</taxon>
        <taxon>Circinella</taxon>
    </lineage>
</organism>
<dbReference type="Proteomes" id="UP000646827">
    <property type="component" value="Unassembled WGS sequence"/>
</dbReference>
<sequence>MSLNNSSTSLSHFKGTRKLCQWNAFLHLVFQDNEVGKEWRTLVDCEDENAPTMAELSAAFNKFDAKKKSELNETIQELSTIRKTPLSTNDFKNREKVAKMYRRELYSILTRAKMHLGWDIGVLLASDNEFDWHYTGLMSNSEKASKALRALGGDQAFFNRVKGNLNLLAVGPTNEETKQFALTRSTTTVKHTLSTTIRGMYNEASGRDLKTFPWSRFKRDGLTEDGWRYRYEEAGFDMIGFDFEYDVAKNPSEMGSLNSPKL</sequence>
<comment type="caution">
    <text evidence="1">The sequence shown here is derived from an EMBL/GenBank/DDBJ whole genome shotgun (WGS) entry which is preliminary data.</text>
</comment>
<protein>
    <submittedName>
        <fullName evidence="1">Uncharacterized protein</fullName>
    </submittedName>
</protein>
<dbReference type="OrthoDB" id="2294945at2759"/>
<dbReference type="EMBL" id="JAEPRB010000305">
    <property type="protein sequence ID" value="KAG2217358.1"/>
    <property type="molecule type" value="Genomic_DNA"/>
</dbReference>
<keyword evidence="2" id="KW-1185">Reference proteome</keyword>
<accession>A0A8H7VI52</accession>
<proteinExistence type="predicted"/>
<reference evidence="1 2" key="1">
    <citation type="submission" date="2020-12" db="EMBL/GenBank/DDBJ databases">
        <title>Metabolic potential, ecology and presence of endohyphal bacteria is reflected in genomic diversity of Mucoromycotina.</title>
        <authorList>
            <person name="Muszewska A."/>
            <person name="Okrasinska A."/>
            <person name="Steczkiewicz K."/>
            <person name="Drgas O."/>
            <person name="Orlowska M."/>
            <person name="Perlinska-Lenart U."/>
            <person name="Aleksandrzak-Piekarczyk T."/>
            <person name="Szatraj K."/>
            <person name="Zielenkiewicz U."/>
            <person name="Pilsyk S."/>
            <person name="Malc E."/>
            <person name="Mieczkowski P."/>
            <person name="Kruszewska J.S."/>
            <person name="Biernat P."/>
            <person name="Pawlowska J."/>
        </authorList>
    </citation>
    <scope>NUCLEOTIDE SEQUENCE [LARGE SCALE GENOMIC DNA]</scope>
    <source>
        <strain evidence="1 2">CBS 142.35</strain>
    </source>
</reference>
<evidence type="ECO:0000313" key="2">
    <source>
        <dbReference type="Proteomes" id="UP000646827"/>
    </source>
</evidence>
<dbReference type="AlphaFoldDB" id="A0A8H7VI52"/>
<name>A0A8H7VI52_9FUNG</name>